<sequence length="147" mass="17182">MKQIDIYIYTLTHSRGKGPAVYKSVLEFVTKDGEVHTLDVKGSDKETTTNRITIEAAVKALRRIKLNQPYEIRIHADSDYFERMLKATRVYAEHEWKTKAGKEIANADLWKEIYIFKKTNHVTADSDLLDHYACKEELEDNLWKFTN</sequence>
<dbReference type="InterPro" id="IPR002156">
    <property type="entry name" value="RNaseH_domain"/>
</dbReference>
<dbReference type="InterPro" id="IPR012337">
    <property type="entry name" value="RNaseH-like_sf"/>
</dbReference>
<dbReference type="InterPro" id="IPR036397">
    <property type="entry name" value="RNaseH_sf"/>
</dbReference>
<proteinExistence type="predicted"/>
<accession>A0A8S5PX89</accession>
<evidence type="ECO:0000259" key="1">
    <source>
        <dbReference type="Pfam" id="PF00075"/>
    </source>
</evidence>
<dbReference type="GO" id="GO:0004523">
    <property type="term" value="F:RNA-DNA hybrid ribonuclease activity"/>
    <property type="evidence" value="ECO:0007669"/>
    <property type="project" value="InterPro"/>
</dbReference>
<organism evidence="2">
    <name type="scientific">Myoviridae sp. ctzwE5</name>
    <dbReference type="NCBI Taxonomy" id="2825214"/>
    <lineage>
        <taxon>Viruses</taxon>
        <taxon>Duplodnaviria</taxon>
        <taxon>Heunggongvirae</taxon>
        <taxon>Uroviricota</taxon>
        <taxon>Caudoviricetes</taxon>
    </lineage>
</organism>
<reference evidence="2" key="1">
    <citation type="journal article" date="2021" name="Proc. Natl. Acad. Sci. U.S.A.">
        <title>A Catalog of Tens of Thousands of Viruses from Human Metagenomes Reveals Hidden Associations with Chronic Diseases.</title>
        <authorList>
            <person name="Tisza M.J."/>
            <person name="Buck C.B."/>
        </authorList>
    </citation>
    <scope>NUCLEOTIDE SEQUENCE</scope>
    <source>
        <strain evidence="2">CtzwE5</strain>
    </source>
</reference>
<dbReference type="Pfam" id="PF00075">
    <property type="entry name" value="RNase_H"/>
    <property type="match status" value="1"/>
</dbReference>
<dbReference type="Gene3D" id="3.30.420.10">
    <property type="entry name" value="Ribonuclease H-like superfamily/Ribonuclease H"/>
    <property type="match status" value="1"/>
</dbReference>
<dbReference type="GO" id="GO:0003676">
    <property type="term" value="F:nucleic acid binding"/>
    <property type="evidence" value="ECO:0007669"/>
    <property type="project" value="InterPro"/>
</dbReference>
<dbReference type="EMBL" id="BK015525">
    <property type="protein sequence ID" value="DAE11069.1"/>
    <property type="molecule type" value="Genomic_DNA"/>
</dbReference>
<evidence type="ECO:0000313" key="2">
    <source>
        <dbReference type="EMBL" id="DAE11069.1"/>
    </source>
</evidence>
<dbReference type="SUPFAM" id="SSF53098">
    <property type="entry name" value="Ribonuclease H-like"/>
    <property type="match status" value="1"/>
</dbReference>
<protein>
    <submittedName>
        <fullName evidence="2">Ribonuclease HI</fullName>
    </submittedName>
</protein>
<feature type="domain" description="RNase H type-1" evidence="1">
    <location>
        <begin position="36"/>
        <end position="122"/>
    </location>
</feature>
<name>A0A8S5PX89_9CAUD</name>